<name>A0ABS0DIW6_9NOCA</name>
<dbReference type="Pfam" id="PF11716">
    <property type="entry name" value="MDMPI_N"/>
    <property type="match status" value="1"/>
</dbReference>
<evidence type="ECO:0000313" key="3">
    <source>
        <dbReference type="Proteomes" id="UP000707731"/>
    </source>
</evidence>
<dbReference type="NCBIfam" id="TIGR03083">
    <property type="entry name" value="maleylpyruvate isomerase family mycothiol-dependent enzyme"/>
    <property type="match status" value="1"/>
</dbReference>
<accession>A0ABS0DIW6</accession>
<dbReference type="Proteomes" id="UP000707731">
    <property type="component" value="Unassembled WGS sequence"/>
</dbReference>
<comment type="caution">
    <text evidence="2">The sequence shown here is derived from an EMBL/GenBank/DDBJ whole genome shotgun (WGS) entry which is preliminary data.</text>
</comment>
<evidence type="ECO:0000259" key="1">
    <source>
        <dbReference type="Pfam" id="PF11716"/>
    </source>
</evidence>
<keyword evidence="2" id="KW-0413">Isomerase</keyword>
<dbReference type="SUPFAM" id="SSF109854">
    <property type="entry name" value="DinB/YfiT-like putative metalloenzymes"/>
    <property type="match status" value="1"/>
</dbReference>
<gene>
    <name evidence="2" type="ORF">IU449_28115</name>
</gene>
<dbReference type="InterPro" id="IPR024344">
    <property type="entry name" value="MDMPI_metal-binding"/>
</dbReference>
<proteinExistence type="predicted"/>
<dbReference type="InterPro" id="IPR034660">
    <property type="entry name" value="DinB/YfiT-like"/>
</dbReference>
<keyword evidence="3" id="KW-1185">Reference proteome</keyword>
<protein>
    <submittedName>
        <fullName evidence="2">Maleylpyruvate isomerase family mycothiol-dependent enzyme</fullName>
    </submittedName>
</protein>
<sequence length="209" mass="22369">MVHAERDALADDLAGLDDSGWARRSLCGEWTVEEVVAHLTAAASLGRWRWLTSMIGARFDADLHNRRRLAEHSGASPAETLENFRAIIHSTTAPSGHTGAWLGEVVVHAQDIRRPLGLPYLPSVATVTEVARFYASKDFAVNSRTAVQGLRLEATDGPFTAGAGPLVTGTTLALTMAMAGRSAYFADLDGPGVSVLHSRLATEADRHTL</sequence>
<dbReference type="InterPro" id="IPR017517">
    <property type="entry name" value="Maleyloyr_isom"/>
</dbReference>
<dbReference type="EMBL" id="JADLQN010000014">
    <property type="protein sequence ID" value="MBF6358369.1"/>
    <property type="molecule type" value="Genomic_DNA"/>
</dbReference>
<feature type="domain" description="Mycothiol-dependent maleylpyruvate isomerase metal-binding" evidence="1">
    <location>
        <begin position="2"/>
        <end position="91"/>
    </location>
</feature>
<organism evidence="2 3">
    <name type="scientific">Nocardia higoensis</name>
    <dbReference type="NCBI Taxonomy" id="228599"/>
    <lineage>
        <taxon>Bacteria</taxon>
        <taxon>Bacillati</taxon>
        <taxon>Actinomycetota</taxon>
        <taxon>Actinomycetes</taxon>
        <taxon>Mycobacteriales</taxon>
        <taxon>Nocardiaceae</taxon>
        <taxon>Nocardia</taxon>
    </lineage>
</organism>
<dbReference type="GO" id="GO:0016853">
    <property type="term" value="F:isomerase activity"/>
    <property type="evidence" value="ECO:0007669"/>
    <property type="project" value="UniProtKB-KW"/>
</dbReference>
<dbReference type="Gene3D" id="1.20.120.450">
    <property type="entry name" value="dinb family like domain"/>
    <property type="match status" value="1"/>
</dbReference>
<reference evidence="2 3" key="1">
    <citation type="submission" date="2020-10" db="EMBL/GenBank/DDBJ databases">
        <title>Identification of Nocardia species via Next-generation sequencing and recognition of intraspecies genetic diversity.</title>
        <authorList>
            <person name="Li P."/>
            <person name="Li P."/>
            <person name="Lu B."/>
        </authorList>
    </citation>
    <scope>NUCLEOTIDE SEQUENCE [LARGE SCALE GENOMIC DNA]</scope>
    <source>
        <strain evidence="2 3">BJ06-0143</strain>
    </source>
</reference>
<evidence type="ECO:0000313" key="2">
    <source>
        <dbReference type="EMBL" id="MBF6358369.1"/>
    </source>
</evidence>